<dbReference type="InterPro" id="IPR002076">
    <property type="entry name" value="ELO_fam"/>
</dbReference>
<sequence>MGGTTLESSINSVGTRIIEWATNDRKAGPTADWPMADFYSAVMVVAAYLGFIFVGSFVMKFVQPLDAPTYPFRFIYNIVQIMLCSYMCLEAGIIAHRNNYGILPCVPFNVQNPPVGNVLWLFYISKILDFADTVFIVLRKKWKQLSFLHVYHHTTIFLFYWLNINVGYDGDIYLTIVLNGFIHTVMYTYYFVSMHTDKIWWKSSLTAMQMVQFVTMISQALYLLTTGCTTYPPRVTQAYCLYIFSLLILFGNFFIKSYMPKQGGKKRGSKSE</sequence>
<evidence type="ECO:0000256" key="2">
    <source>
        <dbReference type="ARBA" id="ARBA00022516"/>
    </source>
</evidence>
<evidence type="ECO:0000256" key="3">
    <source>
        <dbReference type="ARBA" id="ARBA00022679"/>
    </source>
</evidence>
<dbReference type="GO" id="GO:0030148">
    <property type="term" value="P:sphingolipid biosynthetic process"/>
    <property type="evidence" value="ECO:0007669"/>
    <property type="project" value="TreeGrafter"/>
</dbReference>
<keyword evidence="12" id="KW-1185">Reference proteome</keyword>
<dbReference type="PANTHER" id="PTHR11157">
    <property type="entry name" value="FATTY ACID ACYL TRANSFERASE-RELATED"/>
    <property type="match status" value="1"/>
</dbReference>
<dbReference type="GO" id="GO:0034625">
    <property type="term" value="P:fatty acid elongation, monounsaturated fatty acid"/>
    <property type="evidence" value="ECO:0007669"/>
    <property type="project" value="TreeGrafter"/>
</dbReference>
<dbReference type="EMBL" id="JAFCMP010000068">
    <property type="protein sequence ID" value="KAG5188596.1"/>
    <property type="molecule type" value="Genomic_DNA"/>
</dbReference>
<dbReference type="AlphaFoldDB" id="A0A835Z8H5"/>
<comment type="catalytic activity">
    <reaction evidence="10">
        <text>an acyl-CoA + malonyl-CoA + H(+) = a 3-oxoacyl-CoA + CO2 + CoA</text>
        <dbReference type="Rhea" id="RHEA:50252"/>
        <dbReference type="ChEBI" id="CHEBI:15378"/>
        <dbReference type="ChEBI" id="CHEBI:16526"/>
        <dbReference type="ChEBI" id="CHEBI:57287"/>
        <dbReference type="ChEBI" id="CHEBI:57384"/>
        <dbReference type="ChEBI" id="CHEBI:58342"/>
        <dbReference type="ChEBI" id="CHEBI:90726"/>
    </reaction>
    <physiologicalReaction direction="left-to-right" evidence="10">
        <dbReference type="Rhea" id="RHEA:50253"/>
    </physiologicalReaction>
</comment>
<comment type="subcellular location">
    <subcellularLocation>
        <location evidence="1">Membrane</location>
        <topology evidence="1">Multi-pass membrane protein</topology>
    </subcellularLocation>
</comment>
<proteinExistence type="inferred from homology"/>
<keyword evidence="9 10" id="KW-0275">Fatty acid biosynthesis</keyword>
<dbReference type="GO" id="GO:0005789">
    <property type="term" value="C:endoplasmic reticulum membrane"/>
    <property type="evidence" value="ECO:0007669"/>
    <property type="project" value="TreeGrafter"/>
</dbReference>
<dbReference type="Pfam" id="PF01151">
    <property type="entry name" value="ELO"/>
    <property type="match status" value="1"/>
</dbReference>
<evidence type="ECO:0000256" key="8">
    <source>
        <dbReference type="ARBA" id="ARBA00023136"/>
    </source>
</evidence>
<dbReference type="GO" id="GO:0042761">
    <property type="term" value="P:very long-chain fatty acid biosynthetic process"/>
    <property type="evidence" value="ECO:0007669"/>
    <property type="project" value="TreeGrafter"/>
</dbReference>
<keyword evidence="5 10" id="KW-0276">Fatty acid metabolism</keyword>
<name>A0A835Z8H5_9STRA</name>
<evidence type="ECO:0000256" key="5">
    <source>
        <dbReference type="ARBA" id="ARBA00022832"/>
    </source>
</evidence>
<evidence type="ECO:0000256" key="10">
    <source>
        <dbReference type="RuleBase" id="RU361115"/>
    </source>
</evidence>
<dbReference type="PROSITE" id="PS01188">
    <property type="entry name" value="ELO"/>
    <property type="match status" value="1"/>
</dbReference>
<evidence type="ECO:0000256" key="7">
    <source>
        <dbReference type="ARBA" id="ARBA00023098"/>
    </source>
</evidence>
<dbReference type="GO" id="GO:0034626">
    <property type="term" value="P:fatty acid elongation, polyunsaturated fatty acid"/>
    <property type="evidence" value="ECO:0007669"/>
    <property type="project" value="TreeGrafter"/>
</dbReference>
<organism evidence="11 12">
    <name type="scientific">Tribonema minus</name>
    <dbReference type="NCBI Taxonomy" id="303371"/>
    <lineage>
        <taxon>Eukaryota</taxon>
        <taxon>Sar</taxon>
        <taxon>Stramenopiles</taxon>
        <taxon>Ochrophyta</taxon>
        <taxon>PX clade</taxon>
        <taxon>Xanthophyceae</taxon>
        <taxon>Tribonematales</taxon>
        <taxon>Tribonemataceae</taxon>
        <taxon>Tribonema</taxon>
    </lineage>
</organism>
<feature type="transmembrane region" description="Helical" evidence="10">
    <location>
        <begin position="38"/>
        <end position="62"/>
    </location>
</feature>
<feature type="transmembrane region" description="Helical" evidence="10">
    <location>
        <begin position="204"/>
        <end position="224"/>
    </location>
</feature>
<evidence type="ECO:0000313" key="11">
    <source>
        <dbReference type="EMBL" id="KAG5188596.1"/>
    </source>
</evidence>
<feature type="transmembrane region" description="Helical" evidence="10">
    <location>
        <begin position="172"/>
        <end position="192"/>
    </location>
</feature>
<dbReference type="EC" id="2.3.1.-" evidence="10"/>
<evidence type="ECO:0000256" key="1">
    <source>
        <dbReference type="ARBA" id="ARBA00004141"/>
    </source>
</evidence>
<evidence type="ECO:0000256" key="4">
    <source>
        <dbReference type="ARBA" id="ARBA00022692"/>
    </source>
</evidence>
<keyword evidence="8 10" id="KW-0472">Membrane</keyword>
<keyword evidence="4 10" id="KW-0812">Transmembrane</keyword>
<dbReference type="PANTHER" id="PTHR11157:SF140">
    <property type="entry name" value="ELONGATION OF FATTY ACIDS PROTEIN"/>
    <property type="match status" value="1"/>
</dbReference>
<feature type="transmembrane region" description="Helical" evidence="10">
    <location>
        <begin position="150"/>
        <end position="166"/>
    </location>
</feature>
<gene>
    <name evidence="11" type="ORF">JKP88DRAFT_218271</name>
</gene>
<keyword evidence="6 10" id="KW-1133">Transmembrane helix</keyword>
<dbReference type="GO" id="GO:0009922">
    <property type="term" value="F:fatty acid elongase activity"/>
    <property type="evidence" value="ECO:0007669"/>
    <property type="project" value="InterPro"/>
</dbReference>
<comment type="similarity">
    <text evidence="10">Belongs to the ELO family.</text>
</comment>
<comment type="caution">
    <text evidence="11">The sequence shown here is derived from an EMBL/GenBank/DDBJ whole genome shotgun (WGS) entry which is preliminary data.</text>
</comment>
<feature type="transmembrane region" description="Helical" evidence="10">
    <location>
        <begin position="236"/>
        <end position="255"/>
    </location>
</feature>
<evidence type="ECO:0000256" key="9">
    <source>
        <dbReference type="ARBA" id="ARBA00023160"/>
    </source>
</evidence>
<feature type="transmembrane region" description="Helical" evidence="10">
    <location>
        <begin position="115"/>
        <end position="138"/>
    </location>
</feature>
<reference evidence="11" key="1">
    <citation type="submission" date="2021-02" db="EMBL/GenBank/DDBJ databases">
        <title>First Annotated Genome of the Yellow-green Alga Tribonema minus.</title>
        <authorList>
            <person name="Mahan K.M."/>
        </authorList>
    </citation>
    <scope>NUCLEOTIDE SEQUENCE</scope>
    <source>
        <strain evidence="11">UTEX B ZZ1240</strain>
    </source>
</reference>
<dbReference type="OrthoDB" id="434092at2759"/>
<keyword evidence="2 10" id="KW-0444">Lipid biosynthesis</keyword>
<accession>A0A835Z8H5</accession>
<protein>
    <recommendedName>
        <fullName evidence="10">Elongation of fatty acids protein</fullName>
        <ecNumber evidence="10">2.3.1.-</ecNumber>
    </recommendedName>
</protein>
<evidence type="ECO:0000313" key="12">
    <source>
        <dbReference type="Proteomes" id="UP000664859"/>
    </source>
</evidence>
<dbReference type="Proteomes" id="UP000664859">
    <property type="component" value="Unassembled WGS sequence"/>
</dbReference>
<feature type="transmembrane region" description="Helical" evidence="10">
    <location>
        <begin position="74"/>
        <end position="95"/>
    </location>
</feature>
<dbReference type="InterPro" id="IPR030457">
    <property type="entry name" value="ELO_CS"/>
</dbReference>
<keyword evidence="7 10" id="KW-0443">Lipid metabolism</keyword>
<evidence type="ECO:0000256" key="6">
    <source>
        <dbReference type="ARBA" id="ARBA00022989"/>
    </source>
</evidence>
<keyword evidence="3 10" id="KW-0808">Transferase</keyword>
<dbReference type="GO" id="GO:0019367">
    <property type="term" value="P:fatty acid elongation, saturated fatty acid"/>
    <property type="evidence" value="ECO:0007669"/>
    <property type="project" value="TreeGrafter"/>
</dbReference>